<feature type="signal peptide" evidence="1">
    <location>
        <begin position="1"/>
        <end position="22"/>
    </location>
</feature>
<dbReference type="Proteomes" id="UP001054252">
    <property type="component" value="Unassembled WGS sequence"/>
</dbReference>
<organism evidence="3 4">
    <name type="scientific">Rubroshorea leprosula</name>
    <dbReference type="NCBI Taxonomy" id="152421"/>
    <lineage>
        <taxon>Eukaryota</taxon>
        <taxon>Viridiplantae</taxon>
        <taxon>Streptophyta</taxon>
        <taxon>Embryophyta</taxon>
        <taxon>Tracheophyta</taxon>
        <taxon>Spermatophyta</taxon>
        <taxon>Magnoliopsida</taxon>
        <taxon>eudicotyledons</taxon>
        <taxon>Gunneridae</taxon>
        <taxon>Pentapetalae</taxon>
        <taxon>rosids</taxon>
        <taxon>malvids</taxon>
        <taxon>Malvales</taxon>
        <taxon>Dipterocarpaceae</taxon>
        <taxon>Rubroshorea</taxon>
    </lineage>
</organism>
<sequence>MGLNQRFSHLFFFFLLAGFASSSTHISNDVFESHEITGPCTVDFEHQNYTIITSKCKGPQYHANLCCEALKEFACPSAEDINDLSTNCAATMFSYINLYGKYPPGLFASLCREGQNGLECKDEKADPADAATTKSSLLMLTSAFLVLFLQYFL</sequence>
<name>A0AAV5LH71_9ROSI</name>
<reference evidence="3 4" key="1">
    <citation type="journal article" date="2021" name="Commun. Biol.">
        <title>The genome of Shorea leprosula (Dipterocarpaceae) highlights the ecological relevance of drought in aseasonal tropical rainforests.</title>
        <authorList>
            <person name="Ng K.K.S."/>
            <person name="Kobayashi M.J."/>
            <person name="Fawcett J.A."/>
            <person name="Hatakeyama M."/>
            <person name="Paape T."/>
            <person name="Ng C.H."/>
            <person name="Ang C.C."/>
            <person name="Tnah L.H."/>
            <person name="Lee C.T."/>
            <person name="Nishiyama T."/>
            <person name="Sese J."/>
            <person name="O'Brien M.J."/>
            <person name="Copetti D."/>
            <person name="Mohd Noor M.I."/>
            <person name="Ong R.C."/>
            <person name="Putra M."/>
            <person name="Sireger I.Z."/>
            <person name="Indrioko S."/>
            <person name="Kosugi Y."/>
            <person name="Izuno A."/>
            <person name="Isagi Y."/>
            <person name="Lee S.L."/>
            <person name="Shimizu K.K."/>
        </authorList>
    </citation>
    <scope>NUCLEOTIDE SEQUENCE [LARGE SCALE GENOMIC DNA]</scope>
    <source>
        <strain evidence="3">214</strain>
    </source>
</reference>
<dbReference type="PANTHER" id="PTHR31533:SF35">
    <property type="entry name" value="GPI-ANCHORED PROTEIN LLG2-RELATED"/>
    <property type="match status" value="1"/>
</dbReference>
<dbReference type="AlphaFoldDB" id="A0AAV5LH71"/>
<evidence type="ECO:0000259" key="2">
    <source>
        <dbReference type="Pfam" id="PF26578"/>
    </source>
</evidence>
<dbReference type="PANTHER" id="PTHR31533">
    <property type="entry name" value="GPI-ANCHORED PROTEIN LLG1-RELATED-RELATED"/>
    <property type="match status" value="1"/>
</dbReference>
<gene>
    <name evidence="3" type="ORF">SLEP1_g44785</name>
</gene>
<dbReference type="EMBL" id="BPVZ01000118">
    <property type="protein sequence ID" value="GKV36681.1"/>
    <property type="molecule type" value="Genomic_DNA"/>
</dbReference>
<dbReference type="InterPro" id="IPR058888">
    <property type="entry name" value="LLG1-like"/>
</dbReference>
<keyword evidence="4" id="KW-1185">Reference proteome</keyword>
<evidence type="ECO:0000313" key="4">
    <source>
        <dbReference type="Proteomes" id="UP001054252"/>
    </source>
</evidence>
<dbReference type="InterPro" id="IPR039307">
    <property type="entry name" value="LORELEI-like"/>
</dbReference>
<protein>
    <recommendedName>
        <fullName evidence="2">GPI-anchored protein LLG1-like domain-containing protein</fullName>
    </recommendedName>
</protein>
<evidence type="ECO:0000313" key="3">
    <source>
        <dbReference type="EMBL" id="GKV36681.1"/>
    </source>
</evidence>
<feature type="domain" description="GPI-anchored protein LLG1-like" evidence="2">
    <location>
        <begin position="42"/>
        <end position="118"/>
    </location>
</feature>
<comment type="caution">
    <text evidence="3">The sequence shown here is derived from an EMBL/GenBank/DDBJ whole genome shotgun (WGS) entry which is preliminary data.</text>
</comment>
<accession>A0AAV5LH71</accession>
<keyword evidence="1" id="KW-0732">Signal</keyword>
<proteinExistence type="predicted"/>
<feature type="chain" id="PRO_5043540178" description="GPI-anchored protein LLG1-like domain-containing protein" evidence="1">
    <location>
        <begin position="23"/>
        <end position="153"/>
    </location>
</feature>
<dbReference type="Pfam" id="PF26578">
    <property type="entry name" value="LLG1"/>
    <property type="match status" value="1"/>
</dbReference>
<evidence type="ECO:0000256" key="1">
    <source>
        <dbReference type="SAM" id="SignalP"/>
    </source>
</evidence>